<evidence type="ECO:0000313" key="2">
    <source>
        <dbReference type="Proteomes" id="UP000034006"/>
    </source>
</evidence>
<dbReference type="AlphaFoldDB" id="A0A0G1HVP1"/>
<proteinExistence type="predicted"/>
<comment type="caution">
    <text evidence="1">The sequence shown here is derived from an EMBL/GenBank/DDBJ whole genome shotgun (WGS) entry which is preliminary data.</text>
</comment>
<dbReference type="EMBL" id="LCIH01000015">
    <property type="protein sequence ID" value="KKT51141.1"/>
    <property type="molecule type" value="Genomic_DNA"/>
</dbReference>
<sequence length="147" mass="16074">MMTVKSPVTSVDSYKIYYPTTWSIQQYKNTPADGNGSSSLTLSKGLTTISILQTNGNSLTCLYPGDSDQANSLQFKEYVGINKDDLTWRLASFQSPEIIGGYQVCEMSTAGTFITSTKIGEILAGGLTDSQSIDEFNYILEKIVILK</sequence>
<accession>A0A0G1HVP1</accession>
<evidence type="ECO:0000313" key="1">
    <source>
        <dbReference type="EMBL" id="KKT51141.1"/>
    </source>
</evidence>
<dbReference type="PATRIC" id="fig|1618387.3.peg.1094"/>
<reference evidence="1 2" key="1">
    <citation type="journal article" date="2015" name="Nature">
        <title>rRNA introns, odd ribosomes, and small enigmatic genomes across a large radiation of phyla.</title>
        <authorList>
            <person name="Brown C.T."/>
            <person name="Hug L.A."/>
            <person name="Thomas B.C."/>
            <person name="Sharon I."/>
            <person name="Castelle C.J."/>
            <person name="Singh A."/>
            <person name="Wilkins M.J."/>
            <person name="Williams K.H."/>
            <person name="Banfield J.F."/>
        </authorList>
    </citation>
    <scope>NUCLEOTIDE SEQUENCE [LARGE SCALE GENOMIC DNA]</scope>
</reference>
<gene>
    <name evidence="1" type="ORF">UW44_C0015G0012</name>
</gene>
<dbReference type="STRING" id="1618387.UW44_C0015G0012"/>
<organism evidence="1 2">
    <name type="scientific">Candidatus Collierbacteria bacterium GW2011_GWB2_44_22</name>
    <dbReference type="NCBI Taxonomy" id="1618387"/>
    <lineage>
        <taxon>Bacteria</taxon>
        <taxon>Candidatus Collieribacteriota</taxon>
    </lineage>
</organism>
<dbReference type="Proteomes" id="UP000034006">
    <property type="component" value="Unassembled WGS sequence"/>
</dbReference>
<protein>
    <submittedName>
        <fullName evidence="1">Uncharacterized protein</fullName>
    </submittedName>
</protein>
<name>A0A0G1HVP1_9BACT</name>